<dbReference type="GO" id="GO:0031267">
    <property type="term" value="F:small GTPase binding"/>
    <property type="evidence" value="ECO:0007669"/>
    <property type="project" value="InterPro"/>
</dbReference>
<protein>
    <recommendedName>
        <fullName evidence="2 10">Exportin-T</fullName>
    </recommendedName>
    <alternativeName>
        <fullName evidence="8 10">Exportin(tRNA)</fullName>
    </alternativeName>
    <alternativeName>
        <fullName evidence="9 10">tRNA exportin</fullName>
    </alternativeName>
</protein>
<comment type="function">
    <text evidence="10">tRNA nucleus export receptor which facilitates tRNA translocation across the nuclear pore complex.</text>
</comment>
<evidence type="ECO:0000256" key="7">
    <source>
        <dbReference type="ARBA" id="ARBA00023242"/>
    </source>
</evidence>
<evidence type="ECO:0000259" key="11">
    <source>
        <dbReference type="Pfam" id="PF08389"/>
    </source>
</evidence>
<evidence type="ECO:0000256" key="4">
    <source>
        <dbReference type="ARBA" id="ARBA00022490"/>
    </source>
</evidence>
<dbReference type="GO" id="GO:0005737">
    <property type="term" value="C:cytoplasm"/>
    <property type="evidence" value="ECO:0007669"/>
    <property type="project" value="UniProtKB-SubCell"/>
</dbReference>
<comment type="similarity">
    <text evidence="10">Belongs to the exportin family.</text>
</comment>
<dbReference type="InterPro" id="IPR016024">
    <property type="entry name" value="ARM-type_fold"/>
</dbReference>
<evidence type="ECO:0000256" key="6">
    <source>
        <dbReference type="ARBA" id="ARBA00022884"/>
    </source>
</evidence>
<evidence type="ECO:0000256" key="5">
    <source>
        <dbReference type="ARBA" id="ARBA00022555"/>
    </source>
</evidence>
<feature type="domain" description="Exportin-T C-terminal" evidence="12">
    <location>
        <begin position="309"/>
        <end position="923"/>
    </location>
</feature>
<dbReference type="InterPro" id="IPR040017">
    <property type="entry name" value="XPOT"/>
</dbReference>
<dbReference type="InterPro" id="IPR011989">
    <property type="entry name" value="ARM-like"/>
</dbReference>
<keyword evidence="4 10" id="KW-0963">Cytoplasm</keyword>
<evidence type="ECO:0000313" key="14">
    <source>
        <dbReference type="Proteomes" id="UP000267096"/>
    </source>
</evidence>
<keyword evidence="6 10" id="KW-0694">RNA-binding</keyword>
<evidence type="ECO:0000256" key="9">
    <source>
        <dbReference type="ARBA" id="ARBA00032199"/>
    </source>
</evidence>
<comment type="subcellular location">
    <subcellularLocation>
        <location evidence="1 10">Cytoplasm</location>
    </subcellularLocation>
    <subcellularLocation>
        <location evidence="10">Nucleus</location>
    </subcellularLocation>
    <text evidence="10">Shuttles between the nucleus and the cytoplasm.</text>
</comment>
<keyword evidence="3 10" id="KW-0813">Transport</keyword>
<name>A0A0M3JSA2_ANISI</name>
<dbReference type="PANTHER" id="PTHR15952">
    <property type="entry name" value="EXPORTIN-T/LOS1"/>
    <property type="match status" value="1"/>
</dbReference>
<dbReference type="WBParaSite" id="ASIM_0001083701-mRNA-1">
    <property type="protein sequence ID" value="ASIM_0001083701-mRNA-1"/>
    <property type="gene ID" value="ASIM_0001083701"/>
</dbReference>
<reference evidence="15" key="1">
    <citation type="submission" date="2017-02" db="UniProtKB">
        <authorList>
            <consortium name="WormBaseParasite"/>
        </authorList>
    </citation>
    <scope>IDENTIFICATION</scope>
</reference>
<dbReference type="Pfam" id="PF08389">
    <property type="entry name" value="Xpo1"/>
    <property type="match status" value="1"/>
</dbReference>
<dbReference type="PANTHER" id="PTHR15952:SF11">
    <property type="entry name" value="EXPORTIN-T"/>
    <property type="match status" value="1"/>
</dbReference>
<dbReference type="SUPFAM" id="SSF48371">
    <property type="entry name" value="ARM repeat"/>
    <property type="match status" value="1"/>
</dbReference>
<evidence type="ECO:0000256" key="10">
    <source>
        <dbReference type="RuleBase" id="RU366037"/>
    </source>
</evidence>
<keyword evidence="7 10" id="KW-0539">Nucleus</keyword>
<evidence type="ECO:0000313" key="15">
    <source>
        <dbReference type="WBParaSite" id="ASIM_0001083701-mRNA-1"/>
    </source>
</evidence>
<dbReference type="GO" id="GO:0005643">
    <property type="term" value="C:nuclear pore"/>
    <property type="evidence" value="ECO:0007669"/>
    <property type="project" value="TreeGrafter"/>
</dbReference>
<dbReference type="Gene3D" id="1.25.10.10">
    <property type="entry name" value="Leucine-rich Repeat Variant"/>
    <property type="match status" value="1"/>
</dbReference>
<evidence type="ECO:0000259" key="12">
    <source>
        <dbReference type="Pfam" id="PF19282"/>
    </source>
</evidence>
<dbReference type="AlphaFoldDB" id="A0A0M3JSA2"/>
<feature type="domain" description="Exportin-1/Importin-beta-like" evidence="11">
    <location>
        <begin position="91"/>
        <end position="236"/>
    </location>
</feature>
<dbReference type="Proteomes" id="UP000267096">
    <property type="component" value="Unassembled WGS sequence"/>
</dbReference>
<keyword evidence="14" id="KW-1185">Reference proteome</keyword>
<dbReference type="InterPro" id="IPR013598">
    <property type="entry name" value="Exportin-1/Importin-b-like"/>
</dbReference>
<evidence type="ECO:0000256" key="1">
    <source>
        <dbReference type="ARBA" id="ARBA00004496"/>
    </source>
</evidence>
<gene>
    <name evidence="13" type="ORF">ASIM_LOCUS10395</name>
</gene>
<proteinExistence type="inferred from homology"/>
<dbReference type="GO" id="GO:0016363">
    <property type="term" value="C:nuclear matrix"/>
    <property type="evidence" value="ECO:0007669"/>
    <property type="project" value="TreeGrafter"/>
</dbReference>
<dbReference type="InterPro" id="IPR045546">
    <property type="entry name" value="Exportin-T_C"/>
</dbReference>
<dbReference type="Pfam" id="PF19282">
    <property type="entry name" value="Exportin-T"/>
    <property type="match status" value="1"/>
</dbReference>
<keyword evidence="5 10" id="KW-0820">tRNA-binding</keyword>
<dbReference type="GO" id="GO:0071528">
    <property type="term" value="P:tRNA re-export from nucleus"/>
    <property type="evidence" value="ECO:0007669"/>
    <property type="project" value="UniProtKB-UniRule"/>
</dbReference>
<accession>A0A0M3JSA2</accession>
<dbReference type="GO" id="GO:0000049">
    <property type="term" value="F:tRNA binding"/>
    <property type="evidence" value="ECO:0007669"/>
    <property type="project" value="UniProtKB-UniRule"/>
</dbReference>
<evidence type="ECO:0000256" key="2">
    <source>
        <dbReference type="ARBA" id="ARBA00018928"/>
    </source>
</evidence>
<organism evidence="15">
    <name type="scientific">Anisakis simplex</name>
    <name type="common">Herring worm</name>
    <dbReference type="NCBI Taxonomy" id="6269"/>
    <lineage>
        <taxon>Eukaryota</taxon>
        <taxon>Metazoa</taxon>
        <taxon>Ecdysozoa</taxon>
        <taxon>Nematoda</taxon>
        <taxon>Chromadorea</taxon>
        <taxon>Rhabditida</taxon>
        <taxon>Spirurina</taxon>
        <taxon>Ascaridomorpha</taxon>
        <taxon>Ascaridoidea</taxon>
        <taxon>Anisakidae</taxon>
        <taxon>Anisakis</taxon>
        <taxon>Anisakis simplex complex</taxon>
    </lineage>
</organism>
<dbReference type="EMBL" id="UYRR01030997">
    <property type="protein sequence ID" value="VDK42905.1"/>
    <property type="molecule type" value="Genomic_DNA"/>
</dbReference>
<evidence type="ECO:0000313" key="13">
    <source>
        <dbReference type="EMBL" id="VDK42905.1"/>
    </source>
</evidence>
<evidence type="ECO:0000256" key="8">
    <source>
        <dbReference type="ARBA" id="ARBA00029784"/>
    </source>
</evidence>
<reference evidence="13 14" key="2">
    <citation type="submission" date="2018-11" db="EMBL/GenBank/DDBJ databases">
        <authorList>
            <consortium name="Pathogen Informatics"/>
        </authorList>
    </citation>
    <scope>NUCLEOTIDE SEQUENCE [LARGE SCALE GENOMIC DNA]</scope>
</reference>
<evidence type="ECO:0000256" key="3">
    <source>
        <dbReference type="ARBA" id="ARBA00022448"/>
    </source>
</evidence>
<sequence length="941" mass="106642">MVSLTNLTDPTQHHQLFEYIQKLKDDPNGWRNCIENIVTGNFSGVEEHFVFLQVIESYLSNHYAKDDKGQEIIRLWMSNWMQTLSAAEVPPNYLSNKMAQLFALVFAADFPVRWPHFMHEVFLHHLESPNVVVFFLRTLLAIDTEVVDREIQRTKEVFDRNTQIKDAMRDLCIVDVAHEWTKILSVEGNVKARELCLDAIACYVDWISIELIANDTMIPLIIGCLDDEEISESAVRAICAIIEKGMDAQKKFSLVSALCVVLQQAGSLSINAESDSDEVMRNGILLSAIGCALIECHNRFDKDSELSSRNECDDLLEKTLPPALFTLSHEDLEASETVIEFLREFVNMLKGEPLSQPHEAFLIELIRLLVKRYRTPKDIDLEKDGENEVEFMEYRKQLRSLMSSVGTLKPDLIVSSLGPLVYSLCNEWASSEVRQIEAVLSLVYSLAEIIQSSFLSNNDDISTRAKALILQVLSSEVTKSGASVVSTTFFEIVCRYDRILVANPKPLRSILEAFVDSLTHPSARVRARIVYLFCRFVKAHRQSFGDCVINVLLRLAPMLAVEMDVNARFSEDDQMFLYEATSTLIVFGSLGRELKETYMNELAGSLLQKFNDAHNQLSQLTNEEDIKKCTHYMANIIGYSSRITKTFSGANTMASCNCVVIFYEIMNTYLEKVPDENDEMMDALRQYLHRMVVSLDEQILPSLSAIFNKFVTPKSNLKNLNDFLILVQQMFSKLKKRLIDSGLNLRALFEIIWTVHSTYQSDPTDESSTRNICYLNRSYLQMVSSICANDLLPLIVNCGIDFMVQLCASLLTFCSCSDTVAQKAALSAVSKLMYGCFSNGSIIFAELPIWEQAIITALQVPLSERFDAGDAQSILVQHEASTCLQLLRFCHAERFDTIVSNLLPAEVAQKTVEYLSSVKGKELDKKMDELFDILRKRRNSV</sequence>
<dbReference type="OrthoDB" id="26399at2759"/>